<accession>A0A2K3PIS4</accession>
<name>A0A2K3PIS4_TRIPR</name>
<dbReference type="AlphaFoldDB" id="A0A2K3PIS4"/>
<comment type="caution">
    <text evidence="4">The sequence shown here is derived from an EMBL/GenBank/DDBJ whole genome shotgun (WGS) entry which is preliminary data.</text>
</comment>
<keyword evidence="2" id="KW-0342">GTP-binding</keyword>
<dbReference type="EMBL" id="ASHM01007466">
    <property type="protein sequence ID" value="PNY15190.1"/>
    <property type="molecule type" value="Genomic_DNA"/>
</dbReference>
<evidence type="ECO:0000313" key="4">
    <source>
        <dbReference type="EMBL" id="PNY15190.1"/>
    </source>
</evidence>
<keyword evidence="1" id="KW-0547">Nucleotide-binding</keyword>
<evidence type="ECO:0000256" key="2">
    <source>
        <dbReference type="ARBA" id="ARBA00023134"/>
    </source>
</evidence>
<dbReference type="GO" id="GO:0005525">
    <property type="term" value="F:GTP binding"/>
    <property type="evidence" value="ECO:0007669"/>
    <property type="project" value="UniProtKB-KW"/>
</dbReference>
<dbReference type="Proteomes" id="UP000236291">
    <property type="component" value="Unassembled WGS sequence"/>
</dbReference>
<dbReference type="GO" id="GO:0005739">
    <property type="term" value="C:mitochondrion"/>
    <property type="evidence" value="ECO:0007669"/>
    <property type="project" value="TreeGrafter"/>
</dbReference>
<sequence>MSRQPKMGDRIGALEETMSELESTMQEFAHQLQQRGLILSKLCKPLGLKETSQEIEKSFPQREEIQKVNCVVEEIKPGLLQNLTNFEQSSEATNQEFLVTTTLTPPIGKNHMNEENHYESKNGEGVSVLEVTKNGGEAMFGETVSVVQRRKEKTSVFEEAPPVPDPPDSGRLAAAPPKTKPPDPLSPELHPSKLRDFDQLATLPRLVNNHHHGMPRPPSKPPDAGKPAMMTAIILVTAEESISGESMRFMSLLVEKDLERGVHIAEDTNLKEQNIGSNWSCCKLGSTENQIGQAQNNSRCVREIKRWSNVGSLKLAHVSVVPCVGIRLDAKVQMRCFRLIPPLVSKHYDPYVLAKVKMMLLYSSVLRIAWDPGKFNVFMSKAAYDFCWRIFFISHGACIHIVVEPYDLALWHTVIWGYVSERNFVLPFNMMSWDSSFLVKENYSIEFKFPMVVAADNGVCWRMFFIFYGLLNFVFDRGKVGWMQISTLRTKLFLRRWELIETWIKRWALKLSPNQRKERELGMMRWTNDDVHGRSVKDSVVGEERIAQYLLAVLDTRGTPLHWKHLLNNRRIDGISYDEENNRYNLKTLKQRRSPPNRSDLVYVEDIVLGVQHALYSTLAEFNGNVEDEGDLENLIDEQFGALQKALKIPHKASEARLMVSKKFLTLFRAGKLGPFILDDVPIVKPV</sequence>
<dbReference type="ExpressionAtlas" id="A0A2K3PIS4">
    <property type="expression patterns" value="baseline"/>
</dbReference>
<dbReference type="PANTHER" id="PTHR45782:SF4">
    <property type="entry name" value="MITOCHONDRIAL RIBOSOME-ASSOCIATED GTPASE 1"/>
    <property type="match status" value="1"/>
</dbReference>
<dbReference type="STRING" id="57577.A0A2K3PIS4"/>
<reference evidence="4 5" key="2">
    <citation type="journal article" date="2017" name="Front. Plant Sci.">
        <title>Gene Classification and Mining of Molecular Markers Useful in Red Clover (Trifolium pratense) Breeding.</title>
        <authorList>
            <person name="Istvanek J."/>
            <person name="Dluhosova J."/>
            <person name="Dluhos P."/>
            <person name="Patkova L."/>
            <person name="Nedelnik J."/>
            <person name="Repkova J."/>
        </authorList>
    </citation>
    <scope>NUCLEOTIDE SEQUENCE [LARGE SCALE GENOMIC DNA]</scope>
    <source>
        <strain evidence="5">cv. Tatra</strain>
        <tissue evidence="4">Young leaves</tissue>
    </source>
</reference>
<reference evidence="4 5" key="1">
    <citation type="journal article" date="2014" name="Am. J. Bot.">
        <title>Genome assembly and annotation for red clover (Trifolium pratense; Fabaceae).</title>
        <authorList>
            <person name="Istvanek J."/>
            <person name="Jaros M."/>
            <person name="Krenek A."/>
            <person name="Repkova J."/>
        </authorList>
    </citation>
    <scope>NUCLEOTIDE SEQUENCE [LARGE SCALE GENOMIC DNA]</scope>
    <source>
        <strain evidence="5">cv. Tatra</strain>
        <tissue evidence="4">Young leaves</tissue>
    </source>
</reference>
<evidence type="ECO:0000256" key="1">
    <source>
        <dbReference type="ARBA" id="ARBA00022741"/>
    </source>
</evidence>
<organism evidence="4 5">
    <name type="scientific">Trifolium pratense</name>
    <name type="common">Red clover</name>
    <dbReference type="NCBI Taxonomy" id="57577"/>
    <lineage>
        <taxon>Eukaryota</taxon>
        <taxon>Viridiplantae</taxon>
        <taxon>Streptophyta</taxon>
        <taxon>Embryophyta</taxon>
        <taxon>Tracheophyta</taxon>
        <taxon>Spermatophyta</taxon>
        <taxon>Magnoliopsida</taxon>
        <taxon>eudicotyledons</taxon>
        <taxon>Gunneridae</taxon>
        <taxon>Pentapetalae</taxon>
        <taxon>rosids</taxon>
        <taxon>fabids</taxon>
        <taxon>Fabales</taxon>
        <taxon>Fabaceae</taxon>
        <taxon>Papilionoideae</taxon>
        <taxon>50 kb inversion clade</taxon>
        <taxon>NPAAA clade</taxon>
        <taxon>Hologalegina</taxon>
        <taxon>IRL clade</taxon>
        <taxon>Trifolieae</taxon>
        <taxon>Trifolium</taxon>
    </lineage>
</organism>
<dbReference type="GO" id="GO:0003924">
    <property type="term" value="F:GTPase activity"/>
    <property type="evidence" value="ECO:0007669"/>
    <property type="project" value="TreeGrafter"/>
</dbReference>
<protein>
    <submittedName>
        <fullName evidence="4">Mitochondrial GTPase 1-like protein</fullName>
    </submittedName>
</protein>
<proteinExistence type="predicted"/>
<evidence type="ECO:0000256" key="3">
    <source>
        <dbReference type="SAM" id="MobiDB-lite"/>
    </source>
</evidence>
<gene>
    <name evidence="4" type="ORF">L195_g011882</name>
</gene>
<dbReference type="GO" id="GO:0032543">
    <property type="term" value="P:mitochondrial translation"/>
    <property type="evidence" value="ECO:0007669"/>
    <property type="project" value="TreeGrafter"/>
</dbReference>
<dbReference type="PANTHER" id="PTHR45782">
    <property type="entry name" value="MITOCHONDRIAL RIBOSOME-ASSOCIATED GTPASE 1"/>
    <property type="match status" value="1"/>
</dbReference>
<evidence type="ECO:0000313" key="5">
    <source>
        <dbReference type="Proteomes" id="UP000236291"/>
    </source>
</evidence>
<feature type="region of interest" description="Disordered" evidence="3">
    <location>
        <begin position="151"/>
        <end position="191"/>
    </location>
</feature>